<dbReference type="PANTHER" id="PTHR33990">
    <property type="entry name" value="PROTEIN YJDN-RELATED"/>
    <property type="match status" value="1"/>
</dbReference>
<evidence type="ECO:0000259" key="1">
    <source>
        <dbReference type="Pfam" id="PF06983"/>
    </source>
</evidence>
<evidence type="ECO:0000313" key="3">
    <source>
        <dbReference type="Proteomes" id="UP000188836"/>
    </source>
</evidence>
<accession>A0A1V2TJV7</accession>
<dbReference type="Pfam" id="PF06983">
    <property type="entry name" value="3-dmu-9_3-mt"/>
    <property type="match status" value="1"/>
</dbReference>
<dbReference type="InterPro" id="IPR029068">
    <property type="entry name" value="Glyas_Bleomycin-R_OHBP_Dase"/>
</dbReference>
<dbReference type="RefSeq" id="WP_077115313.1">
    <property type="nucleotide sequence ID" value="NZ_LOKT01000021.1"/>
</dbReference>
<reference evidence="2 3" key="1">
    <citation type="journal article" date="2016" name="Antonie Van Leeuwenhoek">
        <title>Nocardia donostiensis sp. nov., isolated from human respiratory specimens.</title>
        <authorList>
            <person name="Ercibengoa M."/>
            <person name="Bell M."/>
            <person name="Marimon J.M."/>
            <person name="Humrighouse B."/>
            <person name="Klenk H.P."/>
            <person name="Potter G."/>
            <person name="Perez-Trallero E."/>
        </authorList>
    </citation>
    <scope>NUCLEOTIDE SEQUENCE [LARGE SCALE GENOMIC DNA]</scope>
    <source>
        <strain evidence="2 3">X1655</strain>
    </source>
</reference>
<proteinExistence type="predicted"/>
<dbReference type="Proteomes" id="UP000188836">
    <property type="component" value="Unassembled WGS sequence"/>
</dbReference>
<sequence length="141" mass="15415">MGSQVNPCITFNGNAREAMEFYQQVFGGALEVSTVADFGSPDSPSADKVMHSRLDTSAGYTLMAWDFPDERPGYPPYRPGNNVAIFLGGDDDGELRDYFEKLSVGGIVTLPLETQVWGDEAGSLVDQFGISWMFNIAAQKF</sequence>
<gene>
    <name evidence="2" type="ORF">B0T46_05180</name>
</gene>
<dbReference type="Gene3D" id="3.10.180.10">
    <property type="entry name" value="2,3-Dihydroxybiphenyl 1,2-Dioxygenase, domain 1"/>
    <property type="match status" value="1"/>
</dbReference>
<dbReference type="STRING" id="1538463.B0T36_23505"/>
<dbReference type="EMBL" id="MUMY01000003">
    <property type="protein sequence ID" value="ONM49800.1"/>
    <property type="molecule type" value="Genomic_DNA"/>
</dbReference>
<dbReference type="AlphaFoldDB" id="A0A1V2TJV7"/>
<dbReference type="OrthoDB" id="9795306at2"/>
<organism evidence="2 3">
    <name type="scientific">Nocardia donostiensis</name>
    <dbReference type="NCBI Taxonomy" id="1538463"/>
    <lineage>
        <taxon>Bacteria</taxon>
        <taxon>Bacillati</taxon>
        <taxon>Actinomycetota</taxon>
        <taxon>Actinomycetes</taxon>
        <taxon>Mycobacteriales</taxon>
        <taxon>Nocardiaceae</taxon>
        <taxon>Nocardia</taxon>
    </lineage>
</organism>
<dbReference type="CDD" id="cd06588">
    <property type="entry name" value="PhnB_like"/>
    <property type="match status" value="1"/>
</dbReference>
<evidence type="ECO:0000313" key="2">
    <source>
        <dbReference type="EMBL" id="ONM49800.1"/>
    </source>
</evidence>
<protein>
    <recommendedName>
        <fullName evidence="1">PhnB-like domain-containing protein</fullName>
    </recommendedName>
</protein>
<dbReference type="InterPro" id="IPR028973">
    <property type="entry name" value="PhnB-like"/>
</dbReference>
<feature type="domain" description="PhnB-like" evidence="1">
    <location>
        <begin position="4"/>
        <end position="132"/>
    </location>
</feature>
<name>A0A1V2TJV7_9NOCA</name>
<dbReference type="SUPFAM" id="SSF54593">
    <property type="entry name" value="Glyoxalase/Bleomycin resistance protein/Dihydroxybiphenyl dioxygenase"/>
    <property type="match status" value="1"/>
</dbReference>
<keyword evidence="3" id="KW-1185">Reference proteome</keyword>
<comment type="caution">
    <text evidence="2">The sequence shown here is derived from an EMBL/GenBank/DDBJ whole genome shotgun (WGS) entry which is preliminary data.</text>
</comment>
<dbReference type="PANTHER" id="PTHR33990:SF1">
    <property type="entry name" value="PROTEIN YJDN"/>
    <property type="match status" value="1"/>
</dbReference>